<comment type="caution">
    <text evidence="2">The sequence shown here is derived from an EMBL/GenBank/DDBJ whole genome shotgun (WGS) entry which is preliminary data.</text>
</comment>
<feature type="compositionally biased region" description="Low complexity" evidence="1">
    <location>
        <begin position="488"/>
        <end position="514"/>
    </location>
</feature>
<organism evidence="2 3">
    <name type="scientific">Glutinoglossum americanum</name>
    <dbReference type="NCBI Taxonomy" id="1670608"/>
    <lineage>
        <taxon>Eukaryota</taxon>
        <taxon>Fungi</taxon>
        <taxon>Dikarya</taxon>
        <taxon>Ascomycota</taxon>
        <taxon>Pezizomycotina</taxon>
        <taxon>Geoglossomycetes</taxon>
        <taxon>Geoglossales</taxon>
        <taxon>Geoglossaceae</taxon>
        <taxon>Glutinoglossum</taxon>
    </lineage>
</organism>
<feature type="region of interest" description="Disordered" evidence="1">
    <location>
        <begin position="463"/>
        <end position="556"/>
    </location>
</feature>
<dbReference type="OrthoDB" id="5244857at2759"/>
<evidence type="ECO:0000313" key="3">
    <source>
        <dbReference type="Proteomes" id="UP000698800"/>
    </source>
</evidence>
<name>A0A9P8KVC7_9PEZI</name>
<dbReference type="Proteomes" id="UP000698800">
    <property type="component" value="Unassembled WGS sequence"/>
</dbReference>
<feature type="region of interest" description="Disordered" evidence="1">
    <location>
        <begin position="626"/>
        <end position="645"/>
    </location>
</feature>
<feature type="compositionally biased region" description="Polar residues" evidence="1">
    <location>
        <begin position="363"/>
        <end position="386"/>
    </location>
</feature>
<sequence>MSATPDNTDQLLKTYLAEQREWGILAGRGQRVRSPHSSTSSISSADAPVWRIADHGSPDRAIAPNAAVGSPRRRGAVSSPSGSRGRNSTVRNPEGPAMTDSRSPSRDTGSLSMYRLAPYTLPPADGTSYNHSAPSLLIGAQSTPDGRLLVRPLPNSSTGHRDSAIYFMPHVRDPDGDHKRSRSLSSIPPTRPLRTNKGSFYISPTSSPHLSSDGCLLAKNPLPSYLSAPMTPPADVDPLPAPASPTMSSGSESDGLEFGGGDNYMEGKGSPPGNKREQNSSDPPHTKPKALISVPYSAISKSLITVPYSTTSSCGPPALHLTEPKTPPSKPHASTLSLSPRKPLPDEESRGRPRWPRGGQRPSTPTGIRRSNSGSKNKTKVKSNLSIPIPEYKKKPSFSVPSLPSLPPRKKWAVGGRVSGLFSGRIFNRLEVKEIIDTSVKNYESSDPSRRYSRARHTINPLGLTLETSSDSSLATTGTDKKLPPLPQSASLQPPSSSLRTNSAASTRASSRDSMAAERGSPAVGSELGKSDDDSSIRGSFLMDPQSQMSEDEDEEVEVELRLEVEVEPRPEEEDEPPAIDITDDLAMAVAEEEAVLPFQSRNRRLYQNPSLPSIPELSPTIERGNRRLSPISPPPASTPVDPVSSPTATAIAIAAASSCPPPIPPKSLSRPTSLSINTQPPKSPLPTTITITTTSPTASFRSPPTSPTLPHSPTSTRRHSYIVPPPTPTTLRDSRIHLHPPNEPLDWTAFQMAIAGPTGDYLMDGLTNTSGENPDASTSDSLIDWFRSYNFDSVGAMVHPPTEPPSPQHPPTEDFPPPLESDAGSNSNRTSSLLQHPVAELDAAEPPVAPCAGGDGVKMTCNFTDGSLGDYLNWEVNLLQVVDDMAEGLP</sequence>
<feature type="region of interest" description="Disordered" evidence="1">
    <location>
        <begin position="170"/>
        <end position="197"/>
    </location>
</feature>
<feature type="compositionally biased region" description="Pro residues" evidence="1">
    <location>
        <begin position="802"/>
        <end position="820"/>
    </location>
</feature>
<feature type="region of interest" description="Disordered" evidence="1">
    <location>
        <begin position="228"/>
        <end position="293"/>
    </location>
</feature>
<feature type="region of interest" description="Disordered" evidence="1">
    <location>
        <begin position="658"/>
        <end position="724"/>
    </location>
</feature>
<feature type="region of interest" description="Disordered" evidence="1">
    <location>
        <begin position="307"/>
        <end position="407"/>
    </location>
</feature>
<feature type="compositionally biased region" description="Low complexity" evidence="1">
    <location>
        <begin position="686"/>
        <end position="698"/>
    </location>
</feature>
<proteinExistence type="predicted"/>
<evidence type="ECO:0000313" key="2">
    <source>
        <dbReference type="EMBL" id="KAH0537098.1"/>
    </source>
</evidence>
<dbReference type="EMBL" id="JAGHQL010000163">
    <property type="protein sequence ID" value="KAH0537098.1"/>
    <property type="molecule type" value="Genomic_DNA"/>
</dbReference>
<feature type="compositionally biased region" description="Polar residues" evidence="1">
    <location>
        <begin position="466"/>
        <end position="478"/>
    </location>
</feature>
<feature type="compositionally biased region" description="Polar residues" evidence="1">
    <location>
        <begin position="78"/>
        <end position="91"/>
    </location>
</feature>
<accession>A0A9P8KVC7</accession>
<protein>
    <submittedName>
        <fullName evidence="2">Uncharacterized protein</fullName>
    </submittedName>
</protein>
<feature type="compositionally biased region" description="Polar residues" evidence="1">
    <location>
        <begin position="100"/>
        <end position="110"/>
    </location>
</feature>
<feature type="compositionally biased region" description="Low complexity" evidence="1">
    <location>
        <begin position="35"/>
        <end position="44"/>
    </location>
</feature>
<feature type="region of interest" description="Disordered" evidence="1">
    <location>
        <begin position="797"/>
        <end position="832"/>
    </location>
</feature>
<reference evidence="2" key="1">
    <citation type="submission" date="2021-03" db="EMBL/GenBank/DDBJ databases">
        <title>Comparative genomics and phylogenomic investigation of the class Geoglossomycetes provide insights into ecological specialization and systematics.</title>
        <authorList>
            <person name="Melie T."/>
            <person name="Pirro S."/>
            <person name="Miller A.N."/>
            <person name="Quandt A."/>
        </authorList>
    </citation>
    <scope>NUCLEOTIDE SEQUENCE</scope>
    <source>
        <strain evidence="2">GBOQ0MN5Z8</strain>
    </source>
</reference>
<gene>
    <name evidence="2" type="ORF">FGG08_006101</name>
</gene>
<keyword evidence="3" id="KW-1185">Reference proteome</keyword>
<dbReference type="AlphaFoldDB" id="A0A9P8KVC7"/>
<evidence type="ECO:0000256" key="1">
    <source>
        <dbReference type="SAM" id="MobiDB-lite"/>
    </source>
</evidence>
<feature type="region of interest" description="Disordered" evidence="1">
    <location>
        <begin position="26"/>
        <end position="110"/>
    </location>
</feature>